<dbReference type="SUPFAM" id="SSF53474">
    <property type="entry name" value="alpha/beta-Hydrolases"/>
    <property type="match status" value="1"/>
</dbReference>
<dbReference type="Gene3D" id="1.10.10.10">
    <property type="entry name" value="Winged helix-like DNA-binding domain superfamily/Winged helix DNA-binding domain"/>
    <property type="match status" value="1"/>
</dbReference>
<dbReference type="Gene3D" id="3.40.50.1820">
    <property type="entry name" value="alpha/beta hydrolase"/>
    <property type="match status" value="1"/>
</dbReference>
<dbReference type="InterPro" id="IPR036388">
    <property type="entry name" value="WH-like_DNA-bd_sf"/>
</dbReference>
<name>A0A2A4Z3S4_9PROT</name>
<protein>
    <recommendedName>
        <fullName evidence="1">HTH luxR-type domain-containing protein</fullName>
    </recommendedName>
</protein>
<comment type="caution">
    <text evidence="2">The sequence shown here is derived from an EMBL/GenBank/DDBJ whole genome shotgun (WGS) entry which is preliminary data.</text>
</comment>
<accession>A0A2A4Z3S4</accession>
<evidence type="ECO:0000313" key="2">
    <source>
        <dbReference type="EMBL" id="PCJ01602.1"/>
    </source>
</evidence>
<feature type="domain" description="HTH luxR-type" evidence="1">
    <location>
        <begin position="214"/>
        <end position="271"/>
    </location>
</feature>
<dbReference type="InterPro" id="IPR000792">
    <property type="entry name" value="Tscrpt_reg_LuxR_C"/>
</dbReference>
<dbReference type="InterPro" id="IPR016032">
    <property type="entry name" value="Sig_transdc_resp-reg_C-effctor"/>
</dbReference>
<proteinExistence type="predicted"/>
<reference evidence="2" key="2">
    <citation type="journal article" date="2018" name="ISME J.">
        <title>A dynamic microbial community with high functional redundancy inhabits the cold, oxic subseafloor aquifer.</title>
        <authorList>
            <person name="Tully B.J."/>
            <person name="Wheat C.G."/>
            <person name="Glazer B.T."/>
            <person name="Huber J.A."/>
        </authorList>
    </citation>
    <scope>NUCLEOTIDE SEQUENCE</scope>
    <source>
        <strain evidence="2">NORP83</strain>
    </source>
</reference>
<dbReference type="InterPro" id="IPR000073">
    <property type="entry name" value="AB_hydrolase_1"/>
</dbReference>
<reference key="1">
    <citation type="submission" date="2017-08" db="EMBL/GenBank/DDBJ databases">
        <title>A dynamic microbial community with high functional redundancy inhabits the cold, oxic subseafloor aquifer.</title>
        <authorList>
            <person name="Tully B.J."/>
            <person name="Wheat C.G."/>
            <person name="Glazer B.T."/>
            <person name="Huber J.A."/>
        </authorList>
    </citation>
    <scope>NUCLEOTIDE SEQUENCE [LARGE SCALE GENOMIC DNA]</scope>
</reference>
<dbReference type="SMART" id="SM00421">
    <property type="entry name" value="HTH_LUXR"/>
    <property type="match status" value="1"/>
</dbReference>
<dbReference type="Pfam" id="PF00561">
    <property type="entry name" value="Abhydrolase_1"/>
    <property type="match status" value="1"/>
</dbReference>
<dbReference type="GO" id="GO:0003677">
    <property type="term" value="F:DNA binding"/>
    <property type="evidence" value="ECO:0007669"/>
    <property type="project" value="InterPro"/>
</dbReference>
<dbReference type="InterPro" id="IPR050471">
    <property type="entry name" value="AB_hydrolase"/>
</dbReference>
<gene>
    <name evidence="2" type="ORF">COB13_07000</name>
</gene>
<sequence length="589" mass="67250">MFADNFTNTDVKNNILTYPLDHKQQTENRLIDSIYDAAIDPQKYDELLLLWEDEFFVTPTRETSQQVDGAIENHIRRAHKILSLTNPQQNEPPRIEQLVDADPLPTLILSRDQIVTLANQVAQNLFGVKIGKKLPHNAFSADDILKIKHYLTHLNKHKSDRVLAIIQPQNEEGQATYLFALSKIDDVNSRRSLLQISVVNTVWNETVGKTIQTTFALTDAEIDLAKRYVAGEKLADIAFAKGRSINTVKTQSKSLFRKTKLKSQSELIRLFSALQQFAQQENNGRNNALHLEEPVGLNSSYQHFIGRAYINRMNGRKLYYETYGDPDGEPVLYLHGVISGTKFTHEIMDLFRAQKIKLIAPHRAGFGKSDPHFEQREEGFVEDVRAVLVAEQVDKFKVVGQFAGAYYAFILGAALPERILKMRLINSHAPIESKNQLSKIMGRPLRTLVYTARYIPQLLPFLLSNMDVQVRKNGGRYSMNKYYRESAFDYELCQDAEIGEVVIDGFLSCYAQGNKFVTQQVKNLYQKDWSHLIADCPVPIELYHSTKDISVPLWVMQDLAKKHHQLKLTIVEGGQLILYKYPKTILADL</sequence>
<dbReference type="GO" id="GO:0006355">
    <property type="term" value="P:regulation of DNA-templated transcription"/>
    <property type="evidence" value="ECO:0007669"/>
    <property type="project" value="InterPro"/>
</dbReference>
<dbReference type="PANTHER" id="PTHR43433:SF5">
    <property type="entry name" value="AB HYDROLASE-1 DOMAIN-CONTAINING PROTEIN"/>
    <property type="match status" value="1"/>
</dbReference>
<evidence type="ECO:0000259" key="1">
    <source>
        <dbReference type="SMART" id="SM00421"/>
    </source>
</evidence>
<dbReference type="PANTHER" id="PTHR43433">
    <property type="entry name" value="HYDROLASE, ALPHA/BETA FOLD FAMILY PROTEIN"/>
    <property type="match status" value="1"/>
</dbReference>
<dbReference type="InterPro" id="IPR029058">
    <property type="entry name" value="AB_hydrolase_fold"/>
</dbReference>
<dbReference type="EMBL" id="NVUS01000007">
    <property type="protein sequence ID" value="PCJ01602.1"/>
    <property type="molecule type" value="Genomic_DNA"/>
</dbReference>
<dbReference type="SUPFAM" id="SSF46894">
    <property type="entry name" value="C-terminal effector domain of the bipartite response regulators"/>
    <property type="match status" value="1"/>
</dbReference>
<organism evidence="2">
    <name type="scientific">OCS116 cluster bacterium</name>
    <dbReference type="NCBI Taxonomy" id="2030921"/>
    <lineage>
        <taxon>Bacteria</taxon>
        <taxon>Pseudomonadati</taxon>
        <taxon>Pseudomonadota</taxon>
        <taxon>Alphaproteobacteria</taxon>
        <taxon>OCS116 cluster</taxon>
    </lineage>
</organism>
<dbReference type="AlphaFoldDB" id="A0A2A4Z3S4"/>